<protein>
    <submittedName>
        <fullName evidence="3">(rape) hypothetical protein</fullName>
    </submittedName>
</protein>
<sequence>MDQKRAKKQTLDTMPEDLRMVIVSKVGASSALDYFNAIVASKSLYFHFDNHFIAKVLNLSPLVKKPALAKRYRSLMNSCFSANNVDANFVTGMLQVDYFVLLSCVAFNVPSLQVCSSTSDSRNQFLGMHHLRIASKAGHLQGRYVNGVLLMAIGQTEKGVRIINKLTDEKGIKAVENCIKEFPLSLDRLDHNVKDIYVTSFTKMKPDHQCHPPEINTACSECYHFFLMTEFFEMMIGLNSPDLRDSSSQQGSKDVSITLESEPEIKQSDDTSDGDSSDAEPASYFCNLSLKYFASEPLRMEEQHTYLMRSCLEHNNPEAHYIEGINQFFFRKRRVKGLRHLCRSAKGKYDKGTYLCAILMLCTGKIKEGKRVLDTLDWEHTLSTSERSWRKKKKTLSVYRIDPEDTYLHNMARLKPPRSCDLQNNNHQYKDCYYFLRVEKFVQYVHHR</sequence>
<gene>
    <name evidence="3" type="ORF">DARMORV10_A05P03580.1</name>
</gene>
<dbReference type="InterPro" id="IPR040338">
    <property type="entry name" value="At1g67623-like"/>
</dbReference>
<reference evidence="3" key="1">
    <citation type="submission" date="2021-01" db="EMBL/GenBank/DDBJ databases">
        <authorList>
            <consortium name="Genoscope - CEA"/>
            <person name="William W."/>
        </authorList>
    </citation>
    <scope>NUCLEOTIDE SEQUENCE</scope>
</reference>
<organism evidence="3">
    <name type="scientific">Brassica napus</name>
    <name type="common">Rape</name>
    <dbReference type="NCBI Taxonomy" id="3708"/>
    <lineage>
        <taxon>Eukaryota</taxon>
        <taxon>Viridiplantae</taxon>
        <taxon>Streptophyta</taxon>
        <taxon>Embryophyta</taxon>
        <taxon>Tracheophyta</taxon>
        <taxon>Spermatophyta</taxon>
        <taxon>Magnoliopsida</taxon>
        <taxon>eudicotyledons</taxon>
        <taxon>Gunneridae</taxon>
        <taxon>Pentapetalae</taxon>
        <taxon>rosids</taxon>
        <taxon>malvids</taxon>
        <taxon>Brassicales</taxon>
        <taxon>Brassicaceae</taxon>
        <taxon>Brassiceae</taxon>
        <taxon>Brassica</taxon>
    </lineage>
</organism>
<name>A0A816TAN1_BRANA</name>
<dbReference type="Proteomes" id="UP001295469">
    <property type="component" value="Chromosome A05"/>
</dbReference>
<evidence type="ECO:0000256" key="1">
    <source>
        <dbReference type="SAM" id="MobiDB-lite"/>
    </source>
</evidence>
<proteinExistence type="predicted"/>
<feature type="compositionally biased region" description="Polar residues" evidence="1">
    <location>
        <begin position="246"/>
        <end position="259"/>
    </location>
</feature>
<evidence type="ECO:0000313" key="3">
    <source>
        <dbReference type="EMBL" id="CAF2094037.1"/>
    </source>
</evidence>
<accession>A0A816TAN1</accession>
<dbReference type="EMBL" id="HG994359">
    <property type="protein sequence ID" value="CAF2094037.1"/>
    <property type="molecule type" value="Genomic_DNA"/>
</dbReference>
<dbReference type="AlphaFoldDB" id="A0A816TAN1"/>
<feature type="domain" description="At2g35280-like TPR" evidence="2">
    <location>
        <begin position="299"/>
        <end position="391"/>
    </location>
</feature>
<dbReference type="PANTHER" id="PTHR33784">
    <property type="entry name" value="OS05G0482100 PROTEIN"/>
    <property type="match status" value="1"/>
</dbReference>
<dbReference type="PANTHER" id="PTHR33784:SF13">
    <property type="entry name" value="F-BOX DOMAIN-CONTAINING PROTEIN"/>
    <property type="match status" value="1"/>
</dbReference>
<feature type="region of interest" description="Disordered" evidence="1">
    <location>
        <begin position="243"/>
        <end position="279"/>
    </location>
</feature>
<dbReference type="InterPro" id="IPR057136">
    <property type="entry name" value="At2g35280_TPR_dom"/>
</dbReference>
<evidence type="ECO:0000259" key="2">
    <source>
        <dbReference type="Pfam" id="PF23310"/>
    </source>
</evidence>
<dbReference type="Pfam" id="PF23310">
    <property type="entry name" value="TPR_27"/>
    <property type="match status" value="1"/>
</dbReference>